<dbReference type="STRING" id="671072.PL9214670159"/>
<keyword evidence="5" id="KW-1185">Reference proteome</keyword>
<evidence type="ECO:0000259" key="3">
    <source>
        <dbReference type="PROSITE" id="PS50887"/>
    </source>
</evidence>
<name>A0A1J1LSG6_9CYAN</name>
<keyword evidence="1" id="KW-0547">Nucleotide-binding</keyword>
<dbReference type="Pfam" id="PF12469">
    <property type="entry name" value="Cmr2_N"/>
    <property type="match status" value="1"/>
</dbReference>
<feature type="domain" description="GGDEF" evidence="3">
    <location>
        <begin position="282"/>
        <end position="422"/>
    </location>
</feature>
<proteinExistence type="predicted"/>
<dbReference type="RefSeq" id="WP_072722628.1">
    <property type="nucleotide sequence ID" value="NZ_LN889815.1"/>
</dbReference>
<dbReference type="OrthoDB" id="9758700at2"/>
<dbReference type="InterPro" id="IPR043128">
    <property type="entry name" value="Rev_trsase/Diguanyl_cyclase"/>
</dbReference>
<dbReference type="InterPro" id="IPR054767">
    <property type="entry name" value="Cas10-Cmr2_palm2"/>
</dbReference>
<evidence type="ECO:0000256" key="1">
    <source>
        <dbReference type="ARBA" id="ARBA00022741"/>
    </source>
</evidence>
<dbReference type="InterPro" id="IPR024615">
    <property type="entry name" value="CRISPR-assoc_Cmr2_N"/>
</dbReference>
<dbReference type="GO" id="GO:0051607">
    <property type="term" value="P:defense response to virus"/>
    <property type="evidence" value="ECO:0007669"/>
    <property type="project" value="UniProtKB-KW"/>
</dbReference>
<evidence type="ECO:0000313" key="4">
    <source>
        <dbReference type="EMBL" id="CUR35533.1"/>
    </source>
</evidence>
<dbReference type="PROSITE" id="PS50887">
    <property type="entry name" value="GGDEF"/>
    <property type="match status" value="1"/>
</dbReference>
<dbReference type="Proteomes" id="UP000184315">
    <property type="component" value="Unassembled WGS sequence"/>
</dbReference>
<dbReference type="Pfam" id="PF22335">
    <property type="entry name" value="Cas10-Cmr2_palm2"/>
    <property type="match status" value="1"/>
</dbReference>
<dbReference type="Gene3D" id="3.30.70.2220">
    <property type="entry name" value="CRISPR-Cas system, Cmr2 subunit, D1 domain, cysteine cluster"/>
    <property type="match status" value="1"/>
</dbReference>
<organism evidence="4 5">
    <name type="scientific">Planktothrix tepida PCC 9214</name>
    <dbReference type="NCBI Taxonomy" id="671072"/>
    <lineage>
        <taxon>Bacteria</taxon>
        <taxon>Bacillati</taxon>
        <taxon>Cyanobacteriota</taxon>
        <taxon>Cyanophyceae</taxon>
        <taxon>Oscillatoriophycideae</taxon>
        <taxon>Oscillatoriales</taxon>
        <taxon>Microcoleaceae</taxon>
        <taxon>Planktothrix</taxon>
    </lineage>
</organism>
<dbReference type="AlphaFoldDB" id="A0A1J1LSG6"/>
<dbReference type="GO" id="GO:0000166">
    <property type="term" value="F:nucleotide binding"/>
    <property type="evidence" value="ECO:0007669"/>
    <property type="project" value="UniProtKB-KW"/>
</dbReference>
<dbReference type="EMBL" id="CZDF01000174">
    <property type="protein sequence ID" value="CUR35533.1"/>
    <property type="molecule type" value="Genomic_DNA"/>
</dbReference>
<evidence type="ECO:0000313" key="5">
    <source>
        <dbReference type="Proteomes" id="UP000184315"/>
    </source>
</evidence>
<reference evidence="5" key="1">
    <citation type="submission" date="2015-10" db="EMBL/GenBank/DDBJ databases">
        <authorList>
            <person name="Regsiter A."/>
            <person name="william w."/>
        </authorList>
    </citation>
    <scope>NUCLEOTIDE SEQUENCE [LARGE SCALE GENOMIC DNA]</scope>
</reference>
<dbReference type="InterPro" id="IPR000160">
    <property type="entry name" value="GGDEF_dom"/>
</dbReference>
<evidence type="ECO:0000256" key="2">
    <source>
        <dbReference type="ARBA" id="ARBA00023118"/>
    </source>
</evidence>
<dbReference type="Gene3D" id="3.30.70.270">
    <property type="match status" value="1"/>
</dbReference>
<sequence>MDCYIAVTFAPVQGFIEKSRKLRDLYGASLILSYLTYRLVKEAEKSCQVLSPGLINIPKGMPNRILLRGEFSEQQARDALLTAWKQILNQCRSWIEGQLDQYTYDWEEQWQHWGNYSWEIFRGEGESPKTAMEDLEEQKLSRNWIALNWVGESSSLTGTDAIAHPGLGCKILDPRKALSASERQAINQFYTDLSLALETHPETQEEEDLEEEILLTAEASDPEVQPEGKFLSDSERLSIPELVKRLVTRSDISQSLEMPFLGRSFKDIVRRPEDSNPKSDGQWTGWFMGDGDKVGDKLKEIAEEDGDQGLQEFSKAMRKWGKNFTREFAKKKLGRIIYAGGDDFLGVIYSRNPKQPISRQTVLDWLMELPQEWAKHEQAITLSLGLVWAASGVPQRDILQHCREAQERSKNLGRDRVTIRVVFNSGQYVQWTCPWHYLRILNQYQDRDKGQNWSHIYQDLAYLRSRHVIDLSLIEEQEDLIDERMALALVKIYFQSEDEYLSFEREEIVGKDSSLELIFWINDLIEVGWQLCS</sequence>
<protein>
    <recommendedName>
        <fullName evidence="3">GGDEF domain-containing protein</fullName>
    </recommendedName>
</protein>
<gene>
    <name evidence="4" type="ORF">PL9214670159</name>
</gene>
<keyword evidence="2" id="KW-0051">Antiviral defense</keyword>
<dbReference type="InterPro" id="IPR038242">
    <property type="entry name" value="Cmr2_N"/>
</dbReference>
<accession>A0A1J1LSG6</accession>